<keyword evidence="4" id="KW-1185">Reference proteome</keyword>
<feature type="domain" description="GED" evidence="2">
    <location>
        <begin position="130"/>
        <end position="222"/>
    </location>
</feature>
<evidence type="ECO:0000313" key="4">
    <source>
        <dbReference type="Proteomes" id="UP000886520"/>
    </source>
</evidence>
<dbReference type="Pfam" id="PF02212">
    <property type="entry name" value="GED"/>
    <property type="match status" value="1"/>
</dbReference>
<accession>A0A9D4U3J8</accession>
<sequence>MQKHPDQQLRMQQPNNIACLSFFSLQLLLPAGLKARMGSIASKLVTFGAVRISCWQKLQVSLMTNPMGDDAEPGVEFRGSQLQLHHYTLWVLLYLPVTILLGLLLCGYQATPLPLAASCCASSKSPKSGPQSPGSKVSAYIGMVCETLRNSIPKAVVHCQVLEAKRSLLNHFYTQIGKREGKQLAMFSDEDPAVMERRAACAKRLEFYKQARDEIDSVAWPR</sequence>
<dbReference type="OrthoDB" id="1667577at2759"/>
<dbReference type="InterPro" id="IPR020850">
    <property type="entry name" value="GED_dom"/>
</dbReference>
<comment type="caution">
    <text evidence="3">The sequence shown here is derived from an EMBL/GenBank/DDBJ whole genome shotgun (WGS) entry which is preliminary data.</text>
</comment>
<dbReference type="SMART" id="SM00302">
    <property type="entry name" value="GED"/>
    <property type="match status" value="1"/>
</dbReference>
<organism evidence="3 4">
    <name type="scientific">Adiantum capillus-veneris</name>
    <name type="common">Maidenhair fern</name>
    <dbReference type="NCBI Taxonomy" id="13818"/>
    <lineage>
        <taxon>Eukaryota</taxon>
        <taxon>Viridiplantae</taxon>
        <taxon>Streptophyta</taxon>
        <taxon>Embryophyta</taxon>
        <taxon>Tracheophyta</taxon>
        <taxon>Polypodiopsida</taxon>
        <taxon>Polypodiidae</taxon>
        <taxon>Polypodiales</taxon>
        <taxon>Pteridineae</taxon>
        <taxon>Pteridaceae</taxon>
        <taxon>Vittarioideae</taxon>
        <taxon>Adiantum</taxon>
    </lineage>
</organism>
<dbReference type="GO" id="GO:0003924">
    <property type="term" value="F:GTPase activity"/>
    <property type="evidence" value="ECO:0007669"/>
    <property type="project" value="InterPro"/>
</dbReference>
<dbReference type="InterPro" id="IPR022812">
    <property type="entry name" value="Dynamin"/>
</dbReference>
<evidence type="ECO:0000256" key="1">
    <source>
        <dbReference type="SAM" id="Phobius"/>
    </source>
</evidence>
<protein>
    <recommendedName>
        <fullName evidence="2">GED domain-containing protein</fullName>
    </recommendedName>
</protein>
<name>A0A9D4U3J8_ADICA</name>
<dbReference type="GO" id="GO:0016020">
    <property type="term" value="C:membrane"/>
    <property type="evidence" value="ECO:0007669"/>
    <property type="project" value="TreeGrafter"/>
</dbReference>
<evidence type="ECO:0000259" key="2">
    <source>
        <dbReference type="PROSITE" id="PS51388"/>
    </source>
</evidence>
<dbReference type="InterPro" id="IPR003130">
    <property type="entry name" value="GED"/>
</dbReference>
<feature type="transmembrane region" description="Helical" evidence="1">
    <location>
        <begin position="87"/>
        <end position="108"/>
    </location>
</feature>
<dbReference type="GO" id="GO:0005525">
    <property type="term" value="F:GTP binding"/>
    <property type="evidence" value="ECO:0007669"/>
    <property type="project" value="InterPro"/>
</dbReference>
<dbReference type="PANTHER" id="PTHR11566:SF223">
    <property type="entry name" value="PROTEIN 1C, PUTATIVE, EXPRESSED-RELATED"/>
    <property type="match status" value="1"/>
</dbReference>
<proteinExistence type="predicted"/>
<dbReference type="GO" id="GO:0008017">
    <property type="term" value="F:microtubule binding"/>
    <property type="evidence" value="ECO:0007669"/>
    <property type="project" value="TreeGrafter"/>
</dbReference>
<dbReference type="PROSITE" id="PS51388">
    <property type="entry name" value="GED"/>
    <property type="match status" value="1"/>
</dbReference>
<reference evidence="3" key="1">
    <citation type="submission" date="2021-01" db="EMBL/GenBank/DDBJ databases">
        <title>Adiantum capillus-veneris genome.</title>
        <authorList>
            <person name="Fang Y."/>
            <person name="Liao Q."/>
        </authorList>
    </citation>
    <scope>NUCLEOTIDE SEQUENCE</scope>
    <source>
        <strain evidence="3">H3</strain>
        <tissue evidence="3">Leaf</tissue>
    </source>
</reference>
<dbReference type="Gene3D" id="1.20.120.1240">
    <property type="entry name" value="Dynamin, middle domain"/>
    <property type="match status" value="1"/>
</dbReference>
<dbReference type="GO" id="GO:0005874">
    <property type="term" value="C:microtubule"/>
    <property type="evidence" value="ECO:0007669"/>
    <property type="project" value="TreeGrafter"/>
</dbReference>
<keyword evidence="1" id="KW-1133">Transmembrane helix</keyword>
<keyword evidence="1" id="KW-0812">Transmembrane</keyword>
<dbReference type="GO" id="GO:0005737">
    <property type="term" value="C:cytoplasm"/>
    <property type="evidence" value="ECO:0007669"/>
    <property type="project" value="TreeGrafter"/>
</dbReference>
<evidence type="ECO:0000313" key="3">
    <source>
        <dbReference type="EMBL" id="KAI5060318.1"/>
    </source>
</evidence>
<dbReference type="Proteomes" id="UP000886520">
    <property type="component" value="Chromosome 24"/>
</dbReference>
<dbReference type="PANTHER" id="PTHR11566">
    <property type="entry name" value="DYNAMIN"/>
    <property type="match status" value="1"/>
</dbReference>
<keyword evidence="1" id="KW-0472">Membrane</keyword>
<gene>
    <name evidence="3" type="ORF">GOP47_0024738</name>
</gene>
<dbReference type="AlphaFoldDB" id="A0A9D4U3J8"/>
<dbReference type="EMBL" id="JABFUD020000024">
    <property type="protein sequence ID" value="KAI5060318.1"/>
    <property type="molecule type" value="Genomic_DNA"/>
</dbReference>